<evidence type="ECO:0000313" key="1">
    <source>
        <dbReference type="EMBL" id="KAJ4341485.1"/>
    </source>
</evidence>
<dbReference type="EMBL" id="JAPEUV010000011">
    <property type="protein sequence ID" value="KAJ4341485.1"/>
    <property type="molecule type" value="Genomic_DNA"/>
</dbReference>
<comment type="caution">
    <text evidence="1">The sequence shown here is derived from an EMBL/GenBank/DDBJ whole genome shotgun (WGS) entry which is preliminary data.</text>
</comment>
<name>A0A9W8X6J9_9PLEO</name>
<keyword evidence="2" id="KW-1185">Reference proteome</keyword>
<organism evidence="1 2">
    <name type="scientific">Didymella glomerata</name>
    <dbReference type="NCBI Taxonomy" id="749621"/>
    <lineage>
        <taxon>Eukaryota</taxon>
        <taxon>Fungi</taxon>
        <taxon>Dikarya</taxon>
        <taxon>Ascomycota</taxon>
        <taxon>Pezizomycotina</taxon>
        <taxon>Dothideomycetes</taxon>
        <taxon>Pleosporomycetidae</taxon>
        <taxon>Pleosporales</taxon>
        <taxon>Pleosporineae</taxon>
        <taxon>Didymellaceae</taxon>
        <taxon>Didymella</taxon>
    </lineage>
</organism>
<evidence type="ECO:0000313" key="2">
    <source>
        <dbReference type="Proteomes" id="UP001140562"/>
    </source>
</evidence>
<dbReference type="AlphaFoldDB" id="A0A9W8X6J9"/>
<sequence>MEALLLTVAVTVSFSFSVTVTVNIWLGAIGVIINGPSDEEAVGAGGAGAEGASLGGAGAPVGGAGASVGDGSTFVIAYDVLEEADSLEAATEDDVGALDDRVGVASALDKDTEEKAGPVDPADEVAFAGEEGATEDPITFEDDSGAEDVAGVSAGAVSDGKTVVYCVTMTTGGTGNEVDGRSSADADEGTVEETGTAGIAAPAELETTGEGAVTLATALDDNATLAEDRTPDAAAVGKTVVYSVFVTTRSDDMVIVEFAGGRSAELEAGIEDAAELTGADEPVADELNNALLRVAEPGAAPGWVKPGIPVPFCAG</sequence>
<protein>
    <submittedName>
        <fullName evidence="1">Uncharacterized protein</fullName>
    </submittedName>
</protein>
<dbReference type="OrthoDB" id="10530689at2759"/>
<dbReference type="Proteomes" id="UP001140562">
    <property type="component" value="Unassembled WGS sequence"/>
</dbReference>
<proteinExistence type="predicted"/>
<gene>
    <name evidence="1" type="ORF">N0V87_001877</name>
</gene>
<accession>A0A9W8X6J9</accession>
<reference evidence="1" key="1">
    <citation type="submission" date="2022-10" db="EMBL/GenBank/DDBJ databases">
        <title>Tapping the CABI collections for fungal endophytes: first genome assemblies for Collariella, Neodidymelliopsis, Ascochyta clinopodiicola, Didymella pomorum, Didymosphaeria variabile, Neocosmospora piperis and Neocucurbitaria cava.</title>
        <authorList>
            <person name="Hill R."/>
        </authorList>
    </citation>
    <scope>NUCLEOTIDE SEQUENCE</scope>
    <source>
        <strain evidence="1">IMI 360193</strain>
    </source>
</reference>